<keyword evidence="9" id="KW-0067">ATP-binding</keyword>
<evidence type="ECO:0000256" key="9">
    <source>
        <dbReference type="ARBA" id="ARBA00022840"/>
    </source>
</evidence>
<dbReference type="Pfam" id="PF00512">
    <property type="entry name" value="HisKA"/>
    <property type="match status" value="1"/>
</dbReference>
<dbReference type="EMBL" id="JBHUFA010000016">
    <property type="protein sequence ID" value="MFD1697463.1"/>
    <property type="molecule type" value="Genomic_DNA"/>
</dbReference>
<dbReference type="SUPFAM" id="SSF47384">
    <property type="entry name" value="Homodimeric domain of signal transducing histidine kinase"/>
    <property type="match status" value="1"/>
</dbReference>
<comment type="caution">
    <text evidence="12">The sequence shown here is derived from an EMBL/GenBank/DDBJ whole genome shotgun (WGS) entry which is preliminary data.</text>
</comment>
<evidence type="ECO:0000259" key="11">
    <source>
        <dbReference type="PROSITE" id="PS50109"/>
    </source>
</evidence>
<comment type="subcellular location">
    <subcellularLocation>
        <location evidence="2">Cell membrane</location>
        <topology evidence="2">Multi-pass membrane protein</topology>
    </subcellularLocation>
</comment>
<dbReference type="InterPro" id="IPR036890">
    <property type="entry name" value="HATPase_C_sf"/>
</dbReference>
<organism evidence="12 13">
    <name type="scientific">Roseibium aestuarii</name>
    <dbReference type="NCBI Taxonomy" id="2600299"/>
    <lineage>
        <taxon>Bacteria</taxon>
        <taxon>Pseudomonadati</taxon>
        <taxon>Pseudomonadota</taxon>
        <taxon>Alphaproteobacteria</taxon>
        <taxon>Hyphomicrobiales</taxon>
        <taxon>Stappiaceae</taxon>
        <taxon>Roseibium</taxon>
    </lineage>
</organism>
<keyword evidence="4" id="KW-1003">Cell membrane</keyword>
<keyword evidence="10" id="KW-0472">Membrane</keyword>
<dbReference type="InterPro" id="IPR036097">
    <property type="entry name" value="HisK_dim/P_sf"/>
</dbReference>
<evidence type="ECO:0000313" key="12">
    <source>
        <dbReference type="EMBL" id="MFD1697463.1"/>
    </source>
</evidence>
<feature type="domain" description="Histidine kinase" evidence="11">
    <location>
        <begin position="216"/>
        <end position="426"/>
    </location>
</feature>
<evidence type="ECO:0000256" key="5">
    <source>
        <dbReference type="ARBA" id="ARBA00022553"/>
    </source>
</evidence>
<evidence type="ECO:0000256" key="4">
    <source>
        <dbReference type="ARBA" id="ARBA00022475"/>
    </source>
</evidence>
<dbReference type="InterPro" id="IPR005467">
    <property type="entry name" value="His_kinase_dom"/>
</dbReference>
<dbReference type="SUPFAM" id="SSF55874">
    <property type="entry name" value="ATPase domain of HSP90 chaperone/DNA topoisomerase II/histidine kinase"/>
    <property type="match status" value="1"/>
</dbReference>
<feature type="transmembrane region" description="Helical" evidence="10">
    <location>
        <begin position="161"/>
        <end position="181"/>
    </location>
</feature>
<dbReference type="PROSITE" id="PS50109">
    <property type="entry name" value="HIS_KIN"/>
    <property type="match status" value="1"/>
</dbReference>
<proteinExistence type="predicted"/>
<keyword evidence="8 12" id="KW-0418">Kinase</keyword>
<keyword evidence="5" id="KW-0597">Phosphoprotein</keyword>
<feature type="transmembrane region" description="Helical" evidence="10">
    <location>
        <begin position="49"/>
        <end position="68"/>
    </location>
</feature>
<dbReference type="InterPro" id="IPR004358">
    <property type="entry name" value="Sig_transdc_His_kin-like_C"/>
</dbReference>
<dbReference type="NCBIfam" id="NF033792">
    <property type="entry name" value="ActS_PrrB_HisK"/>
    <property type="match status" value="1"/>
</dbReference>
<keyword evidence="13" id="KW-1185">Reference proteome</keyword>
<evidence type="ECO:0000256" key="1">
    <source>
        <dbReference type="ARBA" id="ARBA00000085"/>
    </source>
</evidence>
<keyword evidence="10" id="KW-0812">Transmembrane</keyword>
<evidence type="ECO:0000256" key="8">
    <source>
        <dbReference type="ARBA" id="ARBA00022777"/>
    </source>
</evidence>
<protein>
    <recommendedName>
        <fullName evidence="3">histidine kinase</fullName>
        <ecNumber evidence="3">2.7.13.3</ecNumber>
    </recommendedName>
</protein>
<dbReference type="CDD" id="cd00075">
    <property type="entry name" value="HATPase"/>
    <property type="match status" value="1"/>
</dbReference>
<dbReference type="SMART" id="SM00388">
    <property type="entry name" value="HisKA"/>
    <property type="match status" value="1"/>
</dbReference>
<comment type="catalytic activity">
    <reaction evidence="1">
        <text>ATP + protein L-histidine = ADP + protein N-phospho-L-histidine.</text>
        <dbReference type="EC" id="2.7.13.3"/>
    </reaction>
</comment>
<feature type="transmembrane region" description="Helical" evidence="10">
    <location>
        <begin position="132"/>
        <end position="149"/>
    </location>
</feature>
<accession>A0ABW4K3C9</accession>
<feature type="transmembrane region" description="Helical" evidence="10">
    <location>
        <begin position="21"/>
        <end position="43"/>
    </location>
</feature>
<evidence type="ECO:0000256" key="7">
    <source>
        <dbReference type="ARBA" id="ARBA00022741"/>
    </source>
</evidence>
<dbReference type="SMART" id="SM00387">
    <property type="entry name" value="HATPase_c"/>
    <property type="match status" value="1"/>
</dbReference>
<gene>
    <name evidence="12" type="ORF">ACFSC7_18250</name>
</gene>
<dbReference type="PANTHER" id="PTHR44936:SF10">
    <property type="entry name" value="SENSOR PROTEIN RSTB"/>
    <property type="match status" value="1"/>
</dbReference>
<dbReference type="Gene3D" id="3.30.565.10">
    <property type="entry name" value="Histidine kinase-like ATPase, C-terminal domain"/>
    <property type="match status" value="1"/>
</dbReference>
<reference evidence="13" key="1">
    <citation type="journal article" date="2019" name="Int. J. Syst. Evol. Microbiol.">
        <title>The Global Catalogue of Microorganisms (GCM) 10K type strain sequencing project: providing services to taxonomists for standard genome sequencing and annotation.</title>
        <authorList>
            <consortium name="The Broad Institute Genomics Platform"/>
            <consortium name="The Broad Institute Genome Sequencing Center for Infectious Disease"/>
            <person name="Wu L."/>
            <person name="Ma J."/>
        </authorList>
    </citation>
    <scope>NUCLEOTIDE SEQUENCE [LARGE SCALE GENOMIC DNA]</scope>
    <source>
        <strain evidence="13">JCM 3369</strain>
    </source>
</reference>
<evidence type="ECO:0000256" key="10">
    <source>
        <dbReference type="SAM" id="Phobius"/>
    </source>
</evidence>
<evidence type="ECO:0000313" key="13">
    <source>
        <dbReference type="Proteomes" id="UP001597327"/>
    </source>
</evidence>
<keyword evidence="6" id="KW-0808">Transferase</keyword>
<dbReference type="EC" id="2.7.13.3" evidence="3"/>
<dbReference type="InterPro" id="IPR047770">
    <property type="entry name" value="RegB"/>
</dbReference>
<dbReference type="Pfam" id="PF25323">
    <property type="entry name" value="6TM_PilS"/>
    <property type="match status" value="1"/>
</dbReference>
<dbReference type="Proteomes" id="UP001597327">
    <property type="component" value="Unassembled WGS sequence"/>
</dbReference>
<dbReference type="RefSeq" id="WP_149893356.1">
    <property type="nucleotide sequence ID" value="NZ_JBHUFA010000016.1"/>
</dbReference>
<dbReference type="Pfam" id="PF02518">
    <property type="entry name" value="HATPase_c"/>
    <property type="match status" value="1"/>
</dbReference>
<dbReference type="Gene3D" id="1.10.287.130">
    <property type="match status" value="1"/>
</dbReference>
<sequence length="451" mass="48890">MMDNTAFRVTRPSRRLRLDTLVRLRWLAVAGQTAALLIVHIGLDYPLPVGLAFSLVALSAWINVFLKIRSPAAVRVSEKAAALQLAYDILQLSGLLYLTGGLGNPFAFLLLAPVMVSATALSAWYTLALGALATFAASFLTVSHFPLPWPGEVGFSQPPVYVIGVWLALVLTLGFMSTYAFKVADEGRKLADALAATELVLQNEQHLNALDGLATAAAHELGTPLATILLAAKEMTDEFEDGDHRKDDILLIRQQAERCKAILRRLTSLSSDEDSTYQRMSVSQLMEEVADPHRGFGVEIVVEGAGDGPEPVGTRNAAIRYGLGNLLENAVDFANDKAEILAQWDARTLTITIRDDGPGFTPDLLARIGDPYVTRRGRNRETGGGLGLGFFIAKTLLERTGAKLFIENRSPPATGASIRVTWPRATIEAKEQVDAYGFSGHKQPQDLDNPT</sequence>
<dbReference type="InterPro" id="IPR003661">
    <property type="entry name" value="HisK_dim/P_dom"/>
</dbReference>
<keyword evidence="10" id="KW-1133">Transmembrane helix</keyword>
<evidence type="ECO:0000256" key="2">
    <source>
        <dbReference type="ARBA" id="ARBA00004651"/>
    </source>
</evidence>
<dbReference type="InterPro" id="IPR050980">
    <property type="entry name" value="2C_sensor_his_kinase"/>
</dbReference>
<dbReference type="InterPro" id="IPR003594">
    <property type="entry name" value="HATPase_dom"/>
</dbReference>
<keyword evidence="7" id="KW-0547">Nucleotide-binding</keyword>
<evidence type="ECO:0000256" key="3">
    <source>
        <dbReference type="ARBA" id="ARBA00012438"/>
    </source>
</evidence>
<dbReference type="PRINTS" id="PR00344">
    <property type="entry name" value="BCTRLSENSOR"/>
</dbReference>
<dbReference type="PANTHER" id="PTHR44936">
    <property type="entry name" value="SENSOR PROTEIN CREC"/>
    <property type="match status" value="1"/>
</dbReference>
<evidence type="ECO:0000256" key="6">
    <source>
        <dbReference type="ARBA" id="ARBA00022679"/>
    </source>
</evidence>
<dbReference type="GO" id="GO:0016301">
    <property type="term" value="F:kinase activity"/>
    <property type="evidence" value="ECO:0007669"/>
    <property type="project" value="UniProtKB-KW"/>
</dbReference>
<name>A0ABW4K3C9_9HYPH</name>
<dbReference type="CDD" id="cd00082">
    <property type="entry name" value="HisKA"/>
    <property type="match status" value="1"/>
</dbReference>